<gene>
    <name evidence="1" type="ORF">JCM19314_135</name>
</gene>
<keyword evidence="1" id="KW-0328">Glycosyltransferase</keyword>
<dbReference type="AlphaFoldDB" id="A0A090QGK1"/>
<dbReference type="Pfam" id="PF13692">
    <property type="entry name" value="Glyco_trans_1_4"/>
    <property type="match status" value="1"/>
</dbReference>
<dbReference type="PANTHER" id="PTHR12526:SF630">
    <property type="entry name" value="GLYCOSYLTRANSFERASE"/>
    <property type="match status" value="1"/>
</dbReference>
<dbReference type="EC" id="2.4.1.52" evidence="1"/>
<accession>A0A090QGK1</accession>
<dbReference type="Proteomes" id="UP000029226">
    <property type="component" value="Unassembled WGS sequence"/>
</dbReference>
<reference evidence="1 2" key="1">
    <citation type="journal article" date="2014" name="Genome Announc.">
        <title>Draft Genome Sequences of Marine Flavobacterium Nonlabens Strains NR17, NR24, NR27, NR32, NR33, and Ara13.</title>
        <authorList>
            <person name="Nakanishi M."/>
            <person name="Meirelles P."/>
            <person name="Suzuki R."/>
            <person name="Takatani N."/>
            <person name="Mino S."/>
            <person name="Suda W."/>
            <person name="Oshima K."/>
            <person name="Hattori M."/>
            <person name="Ohkuma M."/>
            <person name="Hosokawa M."/>
            <person name="Miyashita K."/>
            <person name="Thompson F.L."/>
            <person name="Niwa A."/>
            <person name="Sawabe T."/>
            <person name="Sawabe T."/>
        </authorList>
    </citation>
    <scope>NUCLEOTIDE SEQUENCE [LARGE SCALE GENOMIC DNA]</scope>
    <source>
        <strain evidence="2">JCM19314</strain>
    </source>
</reference>
<dbReference type="GO" id="GO:0047265">
    <property type="term" value="F:poly(glycerol-phosphate) alpha-glucosyltransferase activity"/>
    <property type="evidence" value="ECO:0007669"/>
    <property type="project" value="UniProtKB-EC"/>
</dbReference>
<evidence type="ECO:0000313" key="2">
    <source>
        <dbReference type="Proteomes" id="UP000029226"/>
    </source>
</evidence>
<evidence type="ECO:0000313" key="1">
    <source>
        <dbReference type="EMBL" id="GAL00909.1"/>
    </source>
</evidence>
<dbReference type="SUPFAM" id="SSF53756">
    <property type="entry name" value="UDP-Glycosyltransferase/glycogen phosphorylase"/>
    <property type="match status" value="1"/>
</dbReference>
<dbReference type="PANTHER" id="PTHR12526">
    <property type="entry name" value="GLYCOSYLTRANSFERASE"/>
    <property type="match status" value="1"/>
</dbReference>
<comment type="caution">
    <text evidence="1">The sequence shown here is derived from an EMBL/GenBank/DDBJ whole genome shotgun (WGS) entry which is preliminary data.</text>
</comment>
<name>A0A090QGK1_NONUL</name>
<dbReference type="EMBL" id="BBMM01000007">
    <property type="protein sequence ID" value="GAL00909.1"/>
    <property type="molecule type" value="Genomic_DNA"/>
</dbReference>
<protein>
    <submittedName>
        <fullName evidence="1">Poly(Glycerol-phosphate) alpha-glucosyltransferase</fullName>
        <ecNumber evidence="1">2.4.1.52</ecNumber>
    </submittedName>
</protein>
<dbReference type="Gene3D" id="3.40.50.2000">
    <property type="entry name" value="Glycogen Phosphorylase B"/>
    <property type="match status" value="2"/>
</dbReference>
<sequence length="187" mass="21414">MSKKGMSASMSFLSKYKYNFHKIDKILCISTFIKEAMESQVMFKKNYHKLEIITDGILRDRCESQGKQGQDSIVKSKHSIHAVNIANHNKAKDLETLIKAIDHAVNHLGFKDFKVHQLGYYSKLTEHLQLKIQEFKIQEHIHFYGFLDNASGYLPSFDFFIMSSEREGGPSAVLEAMCHGLPVISTR</sequence>
<proteinExistence type="predicted"/>
<organism evidence="1 2">
    <name type="scientific">Nonlabens ulvanivorans</name>
    <name type="common">Persicivirga ulvanivorans</name>
    <dbReference type="NCBI Taxonomy" id="906888"/>
    <lineage>
        <taxon>Bacteria</taxon>
        <taxon>Pseudomonadati</taxon>
        <taxon>Bacteroidota</taxon>
        <taxon>Flavobacteriia</taxon>
        <taxon>Flavobacteriales</taxon>
        <taxon>Flavobacteriaceae</taxon>
        <taxon>Nonlabens</taxon>
    </lineage>
</organism>
<keyword evidence="1" id="KW-0808">Transferase</keyword>